<keyword evidence="3" id="KW-1185">Reference proteome</keyword>
<dbReference type="Pfam" id="PF09637">
    <property type="entry name" value="Med18"/>
    <property type="match status" value="1"/>
</dbReference>
<dbReference type="AlphaFoldDB" id="A0A151GB71"/>
<evidence type="ECO:0000313" key="3">
    <source>
        <dbReference type="Proteomes" id="UP000076580"/>
    </source>
</evidence>
<keyword evidence="1" id="KW-0539">Nucleus</keyword>
<gene>
    <name evidence="1" type="primary">MED18</name>
    <name evidence="2" type="ORF">DCS_06248</name>
</gene>
<evidence type="ECO:0000256" key="1">
    <source>
        <dbReference type="RuleBase" id="RU364150"/>
    </source>
</evidence>
<keyword evidence="1" id="KW-0010">Activator</keyword>
<organism evidence="2 3">
    <name type="scientific">Drechmeria coniospora</name>
    <name type="common">Nematophagous fungus</name>
    <name type="synonym">Meria coniospora</name>
    <dbReference type="NCBI Taxonomy" id="98403"/>
    <lineage>
        <taxon>Eukaryota</taxon>
        <taxon>Fungi</taxon>
        <taxon>Dikarya</taxon>
        <taxon>Ascomycota</taxon>
        <taxon>Pezizomycotina</taxon>
        <taxon>Sordariomycetes</taxon>
        <taxon>Hypocreomycetidae</taxon>
        <taxon>Hypocreales</taxon>
        <taxon>Ophiocordycipitaceae</taxon>
        <taxon>Drechmeria</taxon>
    </lineage>
</organism>
<comment type="subunit">
    <text evidence="1">Component of the Mediator complex.</text>
</comment>
<name>A0A151GB71_DRECN</name>
<comment type="subcellular location">
    <subcellularLocation>
        <location evidence="1">Nucleus</location>
    </subcellularLocation>
</comment>
<dbReference type="EMBL" id="LAYC01000003">
    <property type="protein sequence ID" value="KYK54291.1"/>
    <property type="molecule type" value="Genomic_DNA"/>
</dbReference>
<comment type="similarity">
    <text evidence="1">Belongs to the Mediator complex subunit 18 family.</text>
</comment>
<dbReference type="Gene3D" id="2.40.320.10">
    <property type="entry name" value="Hypothetical Protein Pfu-838710-001"/>
    <property type="match status" value="1"/>
</dbReference>
<comment type="caution">
    <text evidence="2">The sequence shown here is derived from an EMBL/GenBank/DDBJ whole genome shotgun (WGS) entry which is preliminary data.</text>
</comment>
<dbReference type="Proteomes" id="UP000076580">
    <property type="component" value="Chromosome 03"/>
</dbReference>
<evidence type="ECO:0000313" key="2">
    <source>
        <dbReference type="EMBL" id="KYK54291.1"/>
    </source>
</evidence>
<keyword evidence="1" id="KW-0804">Transcription</keyword>
<comment type="function">
    <text evidence="1">Component of the Mediator complex, a coactivator involved in the regulated transcription of nearly all RNA polymerase II-dependent genes. Mediator functions as a bridge to convey information from gene-specific regulatory proteins to the basal RNA polymerase II transcription machinery. Mediator is recruited to promoters by direct interactions with regulatory proteins and serves as a scaffold for the assembly of a functional preinitiation complex with RNA polymerase II and the general transcription factors.</text>
</comment>
<dbReference type="STRING" id="98403.A0A151GB71"/>
<accession>A0A151GB71</accession>
<protein>
    <recommendedName>
        <fullName evidence="1">Mediator of RNA polymerase II transcription subunit 18</fullName>
    </recommendedName>
    <alternativeName>
        <fullName evidence="1">Mediator complex subunit 18</fullName>
    </alternativeName>
</protein>
<dbReference type="GO" id="GO:0006357">
    <property type="term" value="P:regulation of transcription by RNA polymerase II"/>
    <property type="evidence" value="ECO:0007669"/>
    <property type="project" value="InterPro"/>
</dbReference>
<dbReference type="InParanoid" id="A0A151GB71"/>
<dbReference type="InterPro" id="IPR019095">
    <property type="entry name" value="Mediator_Med18"/>
</dbReference>
<keyword evidence="1" id="KW-0805">Transcription regulation</keyword>
<dbReference type="GO" id="GO:0003712">
    <property type="term" value="F:transcription coregulator activity"/>
    <property type="evidence" value="ECO:0007669"/>
    <property type="project" value="InterPro"/>
</dbReference>
<reference evidence="2 3" key="1">
    <citation type="journal article" date="2016" name="Sci. Rep.">
        <title>Insights into Adaptations to a Near-Obligate Nematode Endoparasitic Lifestyle from the Finished Genome of Drechmeria coniospora.</title>
        <authorList>
            <person name="Zhang L."/>
            <person name="Zhou Z."/>
            <person name="Guo Q."/>
            <person name="Fokkens L."/>
            <person name="Miskei M."/>
            <person name="Pocsi I."/>
            <person name="Zhang W."/>
            <person name="Chen M."/>
            <person name="Wang L."/>
            <person name="Sun Y."/>
            <person name="Donzelli B.G."/>
            <person name="Gibson D.M."/>
            <person name="Nelson D.R."/>
            <person name="Luo J.G."/>
            <person name="Rep M."/>
            <person name="Liu H."/>
            <person name="Yang S."/>
            <person name="Wang J."/>
            <person name="Krasnoff S.B."/>
            <person name="Xu Y."/>
            <person name="Molnar I."/>
            <person name="Lin M."/>
        </authorList>
    </citation>
    <scope>NUCLEOTIDE SEQUENCE [LARGE SCALE GENOMIC DNA]</scope>
    <source>
        <strain evidence="2 3">ARSEF 6962</strain>
    </source>
</reference>
<proteinExistence type="inferred from homology"/>
<sequence>MYQLFLTATVEEGDFQAACAVLGGFCAMAPWQTVDRVLYFQGPPRPTGMSNQNSIEKPMRKDVAFLYKDLHQNLSRQSFILQARYDVSKDRHMGPQAEPLDLETSAGILRWNDFPDPPRGIPLLMQRKLVELWEQKNLPSVMRDNHYRQVPPRAVINTSTEIIEEVYRFFRDDVEFCFTRQFFLKPIEEYTPLEGRQQAQAKPLATLPSWDALTPVDMQNRWMLQVKVHVLQDNKPDEIRKAQEQLVSIRGELDGVFDFKAIDRRVHDTRVAMQQQGIQELPQKVMLGKT</sequence>
<dbReference type="GO" id="GO:0016592">
    <property type="term" value="C:mediator complex"/>
    <property type="evidence" value="ECO:0007669"/>
    <property type="project" value="InterPro"/>
</dbReference>